<gene>
    <name evidence="2" type="ORF">A2627_03990</name>
</gene>
<dbReference type="InterPro" id="IPR029060">
    <property type="entry name" value="PIN-like_dom_sf"/>
</dbReference>
<dbReference type="InterPro" id="IPR002716">
    <property type="entry name" value="PIN_dom"/>
</dbReference>
<evidence type="ECO:0000313" key="3">
    <source>
        <dbReference type="Proteomes" id="UP000178851"/>
    </source>
</evidence>
<dbReference type="PANTHER" id="PTHR42188">
    <property type="entry name" value="23S RRNA-SPECIFIC ENDONUCLEASE VAPC20"/>
    <property type="match status" value="1"/>
</dbReference>
<dbReference type="GO" id="GO:0004521">
    <property type="term" value="F:RNA endonuclease activity"/>
    <property type="evidence" value="ECO:0007669"/>
    <property type="project" value="InterPro"/>
</dbReference>
<dbReference type="GO" id="GO:0016075">
    <property type="term" value="P:rRNA catabolic process"/>
    <property type="evidence" value="ECO:0007669"/>
    <property type="project" value="TreeGrafter"/>
</dbReference>
<evidence type="ECO:0000313" key="2">
    <source>
        <dbReference type="EMBL" id="OGM24229.1"/>
    </source>
</evidence>
<dbReference type="Gene3D" id="3.40.50.1010">
    <property type="entry name" value="5'-nuclease"/>
    <property type="match status" value="1"/>
</dbReference>
<dbReference type="EMBL" id="MGGI01000032">
    <property type="protein sequence ID" value="OGM24229.1"/>
    <property type="molecule type" value="Genomic_DNA"/>
</dbReference>
<reference evidence="2 3" key="1">
    <citation type="journal article" date="2016" name="Nat. Commun.">
        <title>Thousands of microbial genomes shed light on interconnected biogeochemical processes in an aquifer system.</title>
        <authorList>
            <person name="Anantharaman K."/>
            <person name="Brown C.T."/>
            <person name="Hug L.A."/>
            <person name="Sharon I."/>
            <person name="Castelle C.J."/>
            <person name="Probst A.J."/>
            <person name="Thomas B.C."/>
            <person name="Singh A."/>
            <person name="Wilkins M.J."/>
            <person name="Karaoz U."/>
            <person name="Brodie E.L."/>
            <person name="Williams K.H."/>
            <person name="Hubbard S.S."/>
            <person name="Banfield J.F."/>
        </authorList>
    </citation>
    <scope>NUCLEOTIDE SEQUENCE [LARGE SCALE GENOMIC DNA]</scope>
</reference>
<protein>
    <recommendedName>
        <fullName evidence="1">PIN domain-containing protein</fullName>
    </recommendedName>
</protein>
<accession>A0A1F7YBH8</accession>
<organism evidence="2 3">
    <name type="scientific">Candidatus Woesebacteria bacterium RIFCSPHIGHO2_01_FULL_39_28</name>
    <dbReference type="NCBI Taxonomy" id="1802496"/>
    <lineage>
        <taxon>Bacteria</taxon>
        <taxon>Candidatus Woeseibacteriota</taxon>
    </lineage>
</organism>
<dbReference type="SUPFAM" id="SSF88723">
    <property type="entry name" value="PIN domain-like"/>
    <property type="match status" value="1"/>
</dbReference>
<dbReference type="PANTHER" id="PTHR42188:SF1">
    <property type="entry name" value="23S RRNA-SPECIFIC ENDONUCLEASE VAPC20"/>
    <property type="match status" value="1"/>
</dbReference>
<proteinExistence type="predicted"/>
<sequence length="141" mass="16516">MYNRFLIDTSFWINFILEGELHHEETVETIKKSLEEGDRLFTTNDITDETVTRLFYDAGLKYAKGFFELFQQNIKRRSLAQLWVDEDLQAEAFEILSKFKEHKLSLTDATSVAVMKRFNLDAIFSFDSDFKKIGINSLPQT</sequence>
<dbReference type="Pfam" id="PF01850">
    <property type="entry name" value="PIN"/>
    <property type="match status" value="1"/>
</dbReference>
<dbReference type="AlphaFoldDB" id="A0A1F7YBH8"/>
<dbReference type="InterPro" id="IPR039018">
    <property type="entry name" value="VapC20-like"/>
</dbReference>
<dbReference type="Proteomes" id="UP000178851">
    <property type="component" value="Unassembled WGS sequence"/>
</dbReference>
<feature type="domain" description="PIN" evidence="1">
    <location>
        <begin position="6"/>
        <end position="134"/>
    </location>
</feature>
<comment type="caution">
    <text evidence="2">The sequence shown here is derived from an EMBL/GenBank/DDBJ whole genome shotgun (WGS) entry which is preliminary data.</text>
</comment>
<name>A0A1F7YBH8_9BACT</name>
<evidence type="ECO:0000259" key="1">
    <source>
        <dbReference type="Pfam" id="PF01850"/>
    </source>
</evidence>